<evidence type="ECO:0000313" key="1">
    <source>
        <dbReference type="EMBL" id="KAH7917316.1"/>
    </source>
</evidence>
<organism evidence="1 2">
    <name type="scientific">Leucogyrophana mollusca</name>
    <dbReference type="NCBI Taxonomy" id="85980"/>
    <lineage>
        <taxon>Eukaryota</taxon>
        <taxon>Fungi</taxon>
        <taxon>Dikarya</taxon>
        <taxon>Basidiomycota</taxon>
        <taxon>Agaricomycotina</taxon>
        <taxon>Agaricomycetes</taxon>
        <taxon>Agaricomycetidae</taxon>
        <taxon>Boletales</taxon>
        <taxon>Boletales incertae sedis</taxon>
        <taxon>Leucogyrophana</taxon>
    </lineage>
</organism>
<keyword evidence="2" id="KW-1185">Reference proteome</keyword>
<proteinExistence type="predicted"/>
<dbReference type="EMBL" id="MU267126">
    <property type="protein sequence ID" value="KAH7917316.1"/>
    <property type="molecule type" value="Genomic_DNA"/>
</dbReference>
<sequence>MVDTSASFNASANTSSAVAMNGITTVDDIILALSTMRLKAGVAKTVLNAVLKATEDIGNNADPDASVASGSPDPPSLEATSSLASTVVGTPVPAIPTVPAPPSNPSTAPTPGPAAAVPLSPAAVAIPPSPLSDDSSPFTYGTGAILFAPDIQAPSVWHQRYNGFNYKVPRPNSKGPFYCVTKGTRLGIFAGWQTTSPLVTGISRVVHSRVDTIAEGVQIFHEAFDDGAVQRL</sequence>
<comment type="caution">
    <text evidence="1">The sequence shown here is derived from an EMBL/GenBank/DDBJ whole genome shotgun (WGS) entry which is preliminary data.</text>
</comment>
<name>A0ACB8AUV5_9AGAM</name>
<gene>
    <name evidence="1" type="ORF">BV22DRAFT_1135511</name>
</gene>
<dbReference type="Proteomes" id="UP000790709">
    <property type="component" value="Unassembled WGS sequence"/>
</dbReference>
<accession>A0ACB8AUV5</accession>
<reference evidence="1" key="1">
    <citation type="journal article" date="2021" name="New Phytol.">
        <title>Evolutionary innovations through gain and loss of genes in the ectomycorrhizal Boletales.</title>
        <authorList>
            <person name="Wu G."/>
            <person name="Miyauchi S."/>
            <person name="Morin E."/>
            <person name="Kuo A."/>
            <person name="Drula E."/>
            <person name="Varga T."/>
            <person name="Kohler A."/>
            <person name="Feng B."/>
            <person name="Cao Y."/>
            <person name="Lipzen A."/>
            <person name="Daum C."/>
            <person name="Hundley H."/>
            <person name="Pangilinan J."/>
            <person name="Johnson J."/>
            <person name="Barry K."/>
            <person name="LaButti K."/>
            <person name="Ng V."/>
            <person name="Ahrendt S."/>
            <person name="Min B."/>
            <person name="Choi I.G."/>
            <person name="Park H."/>
            <person name="Plett J.M."/>
            <person name="Magnuson J."/>
            <person name="Spatafora J.W."/>
            <person name="Nagy L.G."/>
            <person name="Henrissat B."/>
            <person name="Grigoriev I.V."/>
            <person name="Yang Z.L."/>
            <person name="Xu J."/>
            <person name="Martin F.M."/>
        </authorList>
    </citation>
    <scope>NUCLEOTIDE SEQUENCE</scope>
    <source>
        <strain evidence="1">KUC20120723A-06</strain>
    </source>
</reference>
<evidence type="ECO:0000313" key="2">
    <source>
        <dbReference type="Proteomes" id="UP000790709"/>
    </source>
</evidence>
<protein>
    <submittedName>
        <fullName evidence="1">Uncharacterized protein</fullName>
    </submittedName>
</protein>